<dbReference type="GO" id="GO:0009246">
    <property type="term" value="P:enterobacterial common antigen biosynthetic process"/>
    <property type="evidence" value="ECO:0007669"/>
    <property type="project" value="TreeGrafter"/>
</dbReference>
<keyword evidence="3 6" id="KW-0812">Transmembrane</keyword>
<feature type="transmembrane region" description="Helical" evidence="6">
    <location>
        <begin position="253"/>
        <end position="277"/>
    </location>
</feature>
<feature type="transmembrane region" description="Helical" evidence="6">
    <location>
        <begin position="60"/>
        <end position="79"/>
    </location>
</feature>
<name>A0A5J4RCZ0_9ZZZZ</name>
<feature type="transmembrane region" description="Helical" evidence="6">
    <location>
        <begin position="154"/>
        <end position="173"/>
    </location>
</feature>
<dbReference type="GO" id="GO:0016413">
    <property type="term" value="F:O-acetyltransferase activity"/>
    <property type="evidence" value="ECO:0007669"/>
    <property type="project" value="TreeGrafter"/>
</dbReference>
<dbReference type="AlphaFoldDB" id="A0A5J4RCZ0"/>
<evidence type="ECO:0000256" key="2">
    <source>
        <dbReference type="ARBA" id="ARBA00022475"/>
    </source>
</evidence>
<dbReference type="EMBL" id="SNRY01001303">
    <property type="protein sequence ID" value="KAA6331947.1"/>
    <property type="molecule type" value="Genomic_DNA"/>
</dbReference>
<feature type="transmembrane region" description="Helical" evidence="6">
    <location>
        <begin position="178"/>
        <end position="195"/>
    </location>
</feature>
<gene>
    <name evidence="8" type="ORF">EZS27_019494</name>
</gene>
<keyword evidence="5 6" id="KW-0472">Membrane</keyword>
<dbReference type="PANTHER" id="PTHR40074:SF2">
    <property type="entry name" value="O-ACETYLTRANSFERASE WECH"/>
    <property type="match status" value="1"/>
</dbReference>
<evidence type="ECO:0000313" key="8">
    <source>
        <dbReference type="EMBL" id="KAA6331947.1"/>
    </source>
</evidence>
<protein>
    <recommendedName>
        <fullName evidence="7">Acyltransferase 3 domain-containing protein</fullName>
    </recommendedName>
</protein>
<feature type="transmembrane region" description="Helical" evidence="6">
    <location>
        <begin position="12"/>
        <end position="29"/>
    </location>
</feature>
<feature type="transmembrane region" description="Helical" evidence="6">
    <location>
        <begin position="324"/>
        <end position="345"/>
    </location>
</feature>
<sequence>MENEELQSKVIAFLRFPLIIGVVFIHYYGSTVFVQGIEIGVVNNADIPIYHITNKLFNCILGGGIRNPFFFFISGFFFFSHTNFNRNSYSKKLKNRIKSLLIPYLFWNIAWLLMFYIVPNIPILSTWVNGSERNYSLEHILFSLWPHPISGQFWFIRDLMVVGLLTPIVYPYIKQFKIYGVLLLGILWYKGYWFSFISTHGLSITALFFFTAGAWFSINKKNLVEEFGKIKNISFYLYPLIVIIDLLTKGSSYNYLIFRLGILLGIAFFFNLVSCLLKNGKIRVNAFLSASSFFIFAIHMPWLLSPIKKIFFKLFEPTSDVLLTFFHFMIPFLIVCISLILYYLLKRFCPAFTKIITGGR</sequence>
<keyword evidence="2" id="KW-1003">Cell membrane</keyword>
<evidence type="ECO:0000256" key="1">
    <source>
        <dbReference type="ARBA" id="ARBA00004651"/>
    </source>
</evidence>
<reference evidence="8" key="1">
    <citation type="submission" date="2019-03" db="EMBL/GenBank/DDBJ databases">
        <title>Single cell metagenomics reveals metabolic interactions within the superorganism composed of flagellate Streblomastix strix and complex community of Bacteroidetes bacteria on its surface.</title>
        <authorList>
            <person name="Treitli S.C."/>
            <person name="Kolisko M."/>
            <person name="Husnik F."/>
            <person name="Keeling P."/>
            <person name="Hampl V."/>
        </authorList>
    </citation>
    <scope>NUCLEOTIDE SEQUENCE</scope>
    <source>
        <strain evidence="8">STM</strain>
    </source>
</reference>
<feature type="transmembrane region" description="Helical" evidence="6">
    <location>
        <begin position="100"/>
        <end position="118"/>
    </location>
</feature>
<comment type="caution">
    <text evidence="8">The sequence shown here is derived from an EMBL/GenBank/DDBJ whole genome shotgun (WGS) entry which is preliminary data.</text>
</comment>
<evidence type="ECO:0000256" key="4">
    <source>
        <dbReference type="ARBA" id="ARBA00022989"/>
    </source>
</evidence>
<feature type="transmembrane region" description="Helical" evidence="6">
    <location>
        <begin position="201"/>
        <end position="218"/>
    </location>
</feature>
<dbReference type="InterPro" id="IPR002656">
    <property type="entry name" value="Acyl_transf_3_dom"/>
</dbReference>
<comment type="subcellular location">
    <subcellularLocation>
        <location evidence="1">Cell membrane</location>
        <topology evidence="1">Multi-pass membrane protein</topology>
    </subcellularLocation>
</comment>
<feature type="transmembrane region" description="Helical" evidence="6">
    <location>
        <begin position="230"/>
        <end position="247"/>
    </location>
</feature>
<accession>A0A5J4RCZ0</accession>
<organism evidence="8">
    <name type="scientific">termite gut metagenome</name>
    <dbReference type="NCBI Taxonomy" id="433724"/>
    <lineage>
        <taxon>unclassified sequences</taxon>
        <taxon>metagenomes</taxon>
        <taxon>organismal metagenomes</taxon>
    </lineage>
</organism>
<evidence type="ECO:0000259" key="7">
    <source>
        <dbReference type="Pfam" id="PF01757"/>
    </source>
</evidence>
<feature type="domain" description="Acyltransferase 3" evidence="7">
    <location>
        <begin position="13"/>
        <end position="339"/>
    </location>
</feature>
<dbReference type="Pfam" id="PF01757">
    <property type="entry name" value="Acyl_transf_3"/>
    <property type="match status" value="1"/>
</dbReference>
<feature type="transmembrane region" description="Helical" evidence="6">
    <location>
        <begin position="284"/>
        <end position="304"/>
    </location>
</feature>
<evidence type="ECO:0000256" key="5">
    <source>
        <dbReference type="ARBA" id="ARBA00023136"/>
    </source>
</evidence>
<proteinExistence type="predicted"/>
<keyword evidence="4 6" id="KW-1133">Transmembrane helix</keyword>
<evidence type="ECO:0000256" key="6">
    <source>
        <dbReference type="SAM" id="Phobius"/>
    </source>
</evidence>
<evidence type="ECO:0000256" key="3">
    <source>
        <dbReference type="ARBA" id="ARBA00022692"/>
    </source>
</evidence>
<dbReference type="GO" id="GO:0005886">
    <property type="term" value="C:plasma membrane"/>
    <property type="evidence" value="ECO:0007669"/>
    <property type="project" value="UniProtKB-SubCell"/>
</dbReference>
<dbReference type="PANTHER" id="PTHR40074">
    <property type="entry name" value="O-ACETYLTRANSFERASE WECH"/>
    <property type="match status" value="1"/>
</dbReference>